<dbReference type="Gene3D" id="3.10.580.10">
    <property type="entry name" value="CBS-domain"/>
    <property type="match status" value="2"/>
</dbReference>
<dbReference type="AlphaFoldDB" id="A0AAV9NGQ7"/>
<feature type="domain" description="CBS" evidence="12">
    <location>
        <begin position="272"/>
        <end position="330"/>
    </location>
</feature>
<feature type="region of interest" description="Disordered" evidence="11">
    <location>
        <begin position="1"/>
        <end position="72"/>
    </location>
</feature>
<feature type="compositionally biased region" description="Polar residues" evidence="11">
    <location>
        <begin position="536"/>
        <end position="545"/>
    </location>
</feature>
<proteinExistence type="inferred from homology"/>
<evidence type="ECO:0000256" key="3">
    <source>
        <dbReference type="ARBA" id="ARBA00006624"/>
    </source>
</evidence>
<evidence type="ECO:0000313" key="13">
    <source>
        <dbReference type="EMBL" id="KAK5057697.1"/>
    </source>
</evidence>
<feature type="region of interest" description="Disordered" evidence="11">
    <location>
        <begin position="385"/>
        <end position="434"/>
    </location>
</feature>
<evidence type="ECO:0000256" key="7">
    <source>
        <dbReference type="ARBA" id="ARBA00022737"/>
    </source>
</evidence>
<name>A0AAV9NGQ7_9EURO</name>
<dbReference type="PANTHER" id="PTHR13780">
    <property type="entry name" value="AMP-ACTIVATED PROTEIN KINASE, GAMMA REGULATORY SUBUNIT"/>
    <property type="match status" value="1"/>
</dbReference>
<evidence type="ECO:0000256" key="1">
    <source>
        <dbReference type="ARBA" id="ARBA00002656"/>
    </source>
</evidence>
<feature type="compositionally biased region" description="Pro residues" evidence="11">
    <location>
        <begin position="1"/>
        <end position="12"/>
    </location>
</feature>
<dbReference type="GO" id="GO:0004865">
    <property type="term" value="F:protein serine/threonine phosphatase inhibitor activity"/>
    <property type="evidence" value="ECO:0007669"/>
    <property type="project" value="TreeGrafter"/>
</dbReference>
<dbReference type="CDD" id="cd02205">
    <property type="entry name" value="CBS_pair_SF"/>
    <property type="match status" value="1"/>
</dbReference>
<dbReference type="InterPro" id="IPR016711">
    <property type="entry name" value="Ssd23"/>
</dbReference>
<dbReference type="Pfam" id="PF00571">
    <property type="entry name" value="CBS"/>
    <property type="match status" value="2"/>
</dbReference>
<comment type="subcellular location">
    <subcellularLocation>
        <location evidence="2 9">Cytoplasm</location>
    </subcellularLocation>
</comment>
<evidence type="ECO:0000256" key="8">
    <source>
        <dbReference type="ARBA" id="ARBA00023122"/>
    </source>
</evidence>
<keyword evidence="8 10" id="KW-0129">CBS domain</keyword>
<evidence type="ECO:0000256" key="11">
    <source>
        <dbReference type="SAM" id="MobiDB-lite"/>
    </source>
</evidence>
<feature type="compositionally biased region" description="Low complexity" evidence="11">
    <location>
        <begin position="408"/>
        <end position="418"/>
    </location>
</feature>
<evidence type="ECO:0000313" key="14">
    <source>
        <dbReference type="Proteomes" id="UP001358417"/>
    </source>
</evidence>
<dbReference type="PIRSF" id="PIRSF018148">
    <property type="entry name" value="UCP018148_CBS_YBR214w"/>
    <property type="match status" value="1"/>
</dbReference>
<keyword evidence="14" id="KW-1185">Reference proteome</keyword>
<evidence type="ECO:0000256" key="4">
    <source>
        <dbReference type="ARBA" id="ARBA00014106"/>
    </source>
</evidence>
<reference evidence="13 14" key="1">
    <citation type="submission" date="2023-08" db="EMBL/GenBank/DDBJ databases">
        <title>Black Yeasts Isolated from many extreme environments.</title>
        <authorList>
            <person name="Coleine C."/>
            <person name="Stajich J.E."/>
            <person name="Selbmann L."/>
        </authorList>
    </citation>
    <scope>NUCLEOTIDE SEQUENCE [LARGE SCALE GENOMIC DNA]</scope>
    <source>
        <strain evidence="13 14">CCFEE 5792</strain>
    </source>
</reference>
<dbReference type="InterPro" id="IPR050511">
    <property type="entry name" value="AMPK_gamma/SDS23_families"/>
</dbReference>
<dbReference type="InterPro" id="IPR046342">
    <property type="entry name" value="CBS_dom_sf"/>
</dbReference>
<organism evidence="13 14">
    <name type="scientific">Exophiala bonariae</name>
    <dbReference type="NCBI Taxonomy" id="1690606"/>
    <lineage>
        <taxon>Eukaryota</taxon>
        <taxon>Fungi</taxon>
        <taxon>Dikarya</taxon>
        <taxon>Ascomycota</taxon>
        <taxon>Pezizomycotina</taxon>
        <taxon>Eurotiomycetes</taxon>
        <taxon>Chaetothyriomycetidae</taxon>
        <taxon>Chaetothyriales</taxon>
        <taxon>Herpotrichiellaceae</taxon>
        <taxon>Exophiala</taxon>
    </lineage>
</organism>
<feature type="compositionally biased region" description="Low complexity" evidence="11">
    <location>
        <begin position="425"/>
        <end position="434"/>
    </location>
</feature>
<comment type="function">
    <text evidence="1 9">Involved in DNA replication and cell separation.</text>
</comment>
<evidence type="ECO:0000256" key="2">
    <source>
        <dbReference type="ARBA" id="ARBA00004496"/>
    </source>
</evidence>
<dbReference type="InterPro" id="IPR000644">
    <property type="entry name" value="CBS_dom"/>
</dbReference>
<dbReference type="PROSITE" id="PS51371">
    <property type="entry name" value="CBS"/>
    <property type="match status" value="2"/>
</dbReference>
<dbReference type="GO" id="GO:0030071">
    <property type="term" value="P:regulation of mitotic metaphase/anaphase transition"/>
    <property type="evidence" value="ECO:0007669"/>
    <property type="project" value="InterPro"/>
</dbReference>
<dbReference type="EMBL" id="JAVRRD010000006">
    <property type="protein sequence ID" value="KAK5057697.1"/>
    <property type="molecule type" value="Genomic_DNA"/>
</dbReference>
<dbReference type="GO" id="GO:0005737">
    <property type="term" value="C:cytoplasm"/>
    <property type="evidence" value="ECO:0007669"/>
    <property type="project" value="UniProtKB-SubCell"/>
</dbReference>
<evidence type="ECO:0000259" key="12">
    <source>
        <dbReference type="PROSITE" id="PS51371"/>
    </source>
</evidence>
<evidence type="ECO:0000256" key="10">
    <source>
        <dbReference type="PROSITE-ProRule" id="PRU00703"/>
    </source>
</evidence>
<keyword evidence="7" id="KW-0677">Repeat</keyword>
<evidence type="ECO:0000256" key="5">
    <source>
        <dbReference type="ARBA" id="ARBA00020584"/>
    </source>
</evidence>
<evidence type="ECO:0000256" key="9">
    <source>
        <dbReference type="PIRNR" id="PIRNR018148"/>
    </source>
</evidence>
<feature type="domain" description="CBS" evidence="12">
    <location>
        <begin position="197"/>
        <end position="256"/>
    </location>
</feature>
<dbReference type="Proteomes" id="UP001358417">
    <property type="component" value="Unassembled WGS sequence"/>
</dbReference>
<feature type="compositionally biased region" description="Low complexity" evidence="11">
    <location>
        <begin position="13"/>
        <end position="23"/>
    </location>
</feature>
<keyword evidence="6 9" id="KW-0963">Cytoplasm</keyword>
<dbReference type="GeneID" id="89979848"/>
<comment type="caution">
    <text evidence="13">The sequence shown here is derived from an EMBL/GenBank/DDBJ whole genome shotgun (WGS) entry which is preliminary data.</text>
</comment>
<evidence type="ECO:0000256" key="6">
    <source>
        <dbReference type="ARBA" id="ARBA00022490"/>
    </source>
</evidence>
<comment type="similarity">
    <text evidence="3 9">Belongs to the SDS23 family.</text>
</comment>
<dbReference type="SMART" id="SM00116">
    <property type="entry name" value="CBS"/>
    <property type="match status" value="3"/>
</dbReference>
<sequence>MSTPNRDPPVYSPPSTSASSRSSFDTQSPTGNARNPSLRIPSMPSAAAQHRQSFHELRGLPPSPRSQRQPSLSQIAIQDLIDNPPMNHPDPKFAGREWQTVKVSELANPDDLKFVDIDTGVEAATKLLIESGAPVVLIREKEGSPVIGTFDARDLNAYLLLVVGLSKPDDEHAEDFIQLARRAREGKPIPLREIQDLSKKEPLTFLDEDADLIKAIETFGRGVHRAVVRNQETGTVTGVLSQSRLIRFLWDNGRSFPVLEQLYSQHLRDLKIGSNDVVSINGDRPLAEALTLLLNEGISSLAVVDHNHNVVGNISNVDVKLLTKSSSLPLLRNTCIHFITVILSTRGMIEGKDSFPVFHVTPLSTLAHTVAKLVATKSHRMWLTEPVSPSSSGPPTPSLHTATMVPTSSHSSSFSSPSGQHHMTPPLAASAPSAPDPFASTIADHSPKTPFITPTGPSISASAIPGARISGRLVGVVSLTDILILFARAGGLDVANPIDIRNRRRRSSSSSVRKSFDLGTRPQGNALRPSGELARKSSQAGSLNG</sequence>
<accession>A0AAV9NGQ7</accession>
<dbReference type="RefSeq" id="XP_064708815.1">
    <property type="nucleotide sequence ID" value="XM_064855226.1"/>
</dbReference>
<protein>
    <recommendedName>
        <fullName evidence="4">Protein SDS23</fullName>
    </recommendedName>
    <alternativeName>
        <fullName evidence="5">Protein sds23</fullName>
    </alternativeName>
</protein>
<feature type="region of interest" description="Disordered" evidence="11">
    <location>
        <begin position="503"/>
        <end position="545"/>
    </location>
</feature>
<gene>
    <name evidence="13" type="ORF">LTR84_011698</name>
</gene>
<dbReference type="SUPFAM" id="SSF54631">
    <property type="entry name" value="CBS-domain pair"/>
    <property type="match status" value="2"/>
</dbReference>
<dbReference type="PANTHER" id="PTHR13780:SF36">
    <property type="entry name" value="CBS DOMAIN-CONTAINING PROTEIN"/>
    <property type="match status" value="1"/>
</dbReference>
<dbReference type="GO" id="GO:0042149">
    <property type="term" value="P:cellular response to glucose starvation"/>
    <property type="evidence" value="ECO:0007669"/>
    <property type="project" value="UniProtKB-UniRule"/>
</dbReference>
<feature type="compositionally biased region" description="Polar residues" evidence="11">
    <location>
        <begin position="24"/>
        <end position="35"/>
    </location>
</feature>